<reference evidence="2" key="1">
    <citation type="submission" date="2020-05" db="EMBL/GenBank/DDBJ databases">
        <authorList>
            <person name="Chiriac C."/>
            <person name="Salcher M."/>
            <person name="Ghai R."/>
            <person name="Kavagutti S V."/>
        </authorList>
    </citation>
    <scope>NUCLEOTIDE SEQUENCE</scope>
</reference>
<gene>
    <name evidence="2" type="ORF">UFOVP1107_29</name>
    <name evidence="3" type="ORF">UFOVP1171_7</name>
    <name evidence="4" type="ORF">UFOVP1375_22</name>
    <name evidence="5" type="ORF">UFOVP1471_24</name>
</gene>
<feature type="compositionally biased region" description="Basic and acidic residues" evidence="1">
    <location>
        <begin position="35"/>
        <end position="50"/>
    </location>
</feature>
<proteinExistence type="predicted"/>
<evidence type="ECO:0000313" key="5">
    <source>
        <dbReference type="EMBL" id="CAB4214808.1"/>
    </source>
</evidence>
<dbReference type="EMBL" id="LR797050">
    <property type="protein sequence ID" value="CAB4183865.1"/>
    <property type="molecule type" value="Genomic_DNA"/>
</dbReference>
<sequence length="106" mass="12413">MPRYKYDAKTKKVIAITTERKANRTNADRSLWNDSHYDGARTTDGKDIGSRKKHRQYMRDNNLTTSDDYTNEWKAAAKEREHYKANGGTVTKDDIRRAIHHLESQK</sequence>
<evidence type="ECO:0000313" key="3">
    <source>
        <dbReference type="EMBL" id="CAB4187804.1"/>
    </source>
</evidence>
<dbReference type="EMBL" id="LR797118">
    <property type="protein sequence ID" value="CAB4187804.1"/>
    <property type="molecule type" value="Genomic_DNA"/>
</dbReference>
<dbReference type="EMBL" id="LR797417">
    <property type="protein sequence ID" value="CAB4214808.1"/>
    <property type="molecule type" value="Genomic_DNA"/>
</dbReference>
<feature type="region of interest" description="Disordered" evidence="1">
    <location>
        <begin position="30"/>
        <end position="66"/>
    </location>
</feature>
<organism evidence="2">
    <name type="scientific">uncultured Caudovirales phage</name>
    <dbReference type="NCBI Taxonomy" id="2100421"/>
    <lineage>
        <taxon>Viruses</taxon>
        <taxon>Duplodnaviria</taxon>
        <taxon>Heunggongvirae</taxon>
        <taxon>Uroviricota</taxon>
        <taxon>Caudoviricetes</taxon>
        <taxon>Peduoviridae</taxon>
        <taxon>Maltschvirus</taxon>
        <taxon>Maltschvirus maltsch</taxon>
    </lineage>
</organism>
<evidence type="ECO:0000313" key="4">
    <source>
        <dbReference type="EMBL" id="CAB4202593.1"/>
    </source>
</evidence>
<dbReference type="EMBL" id="LR797324">
    <property type="protein sequence ID" value="CAB4202593.1"/>
    <property type="molecule type" value="Genomic_DNA"/>
</dbReference>
<evidence type="ECO:0000256" key="1">
    <source>
        <dbReference type="SAM" id="MobiDB-lite"/>
    </source>
</evidence>
<name>A0A6J5QSR5_9CAUD</name>
<accession>A0A6J5QSR5</accession>
<evidence type="ECO:0000313" key="2">
    <source>
        <dbReference type="EMBL" id="CAB4183865.1"/>
    </source>
</evidence>
<protein>
    <submittedName>
        <fullName evidence="2">Uncharacterized protein</fullName>
    </submittedName>
</protein>